<keyword evidence="2" id="KW-1185">Reference proteome</keyword>
<reference evidence="1 2" key="1">
    <citation type="submission" date="2023-02" db="EMBL/GenBank/DDBJ databases">
        <title>Genome sequence of Lentisphaera profundi SAORIC-696.</title>
        <authorList>
            <person name="Kim e."/>
            <person name="Cho J.-C."/>
            <person name="Choi A."/>
            <person name="Kang I."/>
        </authorList>
    </citation>
    <scope>NUCLEOTIDE SEQUENCE [LARGE SCALE GENOMIC DNA]</scope>
    <source>
        <strain evidence="1 2">SAORIC-696</strain>
    </source>
</reference>
<name>A0ABY7W127_9BACT</name>
<dbReference type="PANTHER" id="PTHR37805:SF1">
    <property type="entry name" value="CYTOPLASMIC PROTEIN"/>
    <property type="match status" value="1"/>
</dbReference>
<sequence length="153" mass="17805">MTFNDVLRRLRFTLHINNEAIIDLCAKGGKELLPAKLDQYLKREDEEEYEECSAEDGSAFLDGLIIWKRGPSDGAPKAKGKVVLDNNIILRKLRIAFELRDTDMLRVLELAEMQISKSELSAFFRTPKHRNYMEVQSQLLRRFMVGLDKYLRL</sequence>
<dbReference type="PANTHER" id="PTHR37805">
    <property type="entry name" value="CYTOPLASMIC PROTEIN-RELATED"/>
    <property type="match status" value="1"/>
</dbReference>
<dbReference type="Proteomes" id="UP001214250">
    <property type="component" value="Chromosome 2"/>
</dbReference>
<dbReference type="InterPro" id="IPR009921">
    <property type="entry name" value="YehS-like"/>
</dbReference>
<evidence type="ECO:0000313" key="2">
    <source>
        <dbReference type="Proteomes" id="UP001214250"/>
    </source>
</evidence>
<dbReference type="EMBL" id="CP117812">
    <property type="protein sequence ID" value="WDE98694.1"/>
    <property type="molecule type" value="Genomic_DNA"/>
</dbReference>
<organism evidence="1 2">
    <name type="scientific">Lentisphaera profundi</name>
    <dbReference type="NCBI Taxonomy" id="1658616"/>
    <lineage>
        <taxon>Bacteria</taxon>
        <taxon>Pseudomonadati</taxon>
        <taxon>Lentisphaerota</taxon>
        <taxon>Lentisphaeria</taxon>
        <taxon>Lentisphaerales</taxon>
        <taxon>Lentisphaeraceae</taxon>
        <taxon>Lentisphaera</taxon>
    </lineage>
</organism>
<dbReference type="Pfam" id="PF07308">
    <property type="entry name" value="DUF1456"/>
    <property type="match status" value="2"/>
</dbReference>
<gene>
    <name evidence="1" type="ORF">PQO03_12690</name>
</gene>
<dbReference type="RefSeq" id="WP_274153563.1">
    <property type="nucleotide sequence ID" value="NZ_CP117812.1"/>
</dbReference>
<protein>
    <submittedName>
        <fullName evidence="1">DUF1456 family protein</fullName>
    </submittedName>
</protein>
<accession>A0ABY7W127</accession>
<proteinExistence type="predicted"/>
<evidence type="ECO:0000313" key="1">
    <source>
        <dbReference type="EMBL" id="WDE98694.1"/>
    </source>
</evidence>